<dbReference type="GO" id="GO:0005634">
    <property type="term" value="C:nucleus"/>
    <property type="evidence" value="ECO:0007669"/>
    <property type="project" value="UniProtKB-SubCell"/>
</dbReference>
<keyword evidence="4" id="KW-0131">Cell cycle</keyword>
<keyword evidence="8" id="KW-0575">Peroxidase</keyword>
<keyword evidence="9" id="KW-1185">Reference proteome</keyword>
<evidence type="ECO:0000313" key="9">
    <source>
        <dbReference type="Proteomes" id="UP000436088"/>
    </source>
</evidence>
<accession>A0A6A2WFV8</accession>
<dbReference type="AlphaFoldDB" id="A0A6A2WFV8"/>
<evidence type="ECO:0000256" key="5">
    <source>
        <dbReference type="ARBA" id="ARBA00093465"/>
    </source>
</evidence>
<feature type="compositionally biased region" description="Low complexity" evidence="6">
    <location>
        <begin position="54"/>
        <end position="66"/>
    </location>
</feature>
<name>A0A6A2WFV8_HIBSY</name>
<evidence type="ECO:0000256" key="6">
    <source>
        <dbReference type="SAM" id="MobiDB-lite"/>
    </source>
</evidence>
<dbReference type="Pfam" id="PF25220">
    <property type="entry name" value="Sororin_C"/>
    <property type="match status" value="1"/>
</dbReference>
<keyword evidence="1" id="KW-0132">Cell division</keyword>
<dbReference type="PANTHER" id="PTHR35740">
    <property type="entry name" value="OS12G0111700 PROTEIN"/>
    <property type="match status" value="1"/>
</dbReference>
<keyword evidence="3" id="KW-0539">Nucleus</keyword>
<dbReference type="PANTHER" id="PTHR35740:SF1">
    <property type="entry name" value="OS12G0111700 PROTEIN"/>
    <property type="match status" value="1"/>
</dbReference>
<organism evidence="8 9">
    <name type="scientific">Hibiscus syriacus</name>
    <name type="common">Rose of Sharon</name>
    <dbReference type="NCBI Taxonomy" id="106335"/>
    <lineage>
        <taxon>Eukaryota</taxon>
        <taxon>Viridiplantae</taxon>
        <taxon>Streptophyta</taxon>
        <taxon>Embryophyta</taxon>
        <taxon>Tracheophyta</taxon>
        <taxon>Spermatophyta</taxon>
        <taxon>Magnoliopsida</taxon>
        <taxon>eudicotyledons</taxon>
        <taxon>Gunneridae</taxon>
        <taxon>Pentapetalae</taxon>
        <taxon>rosids</taxon>
        <taxon>malvids</taxon>
        <taxon>Malvales</taxon>
        <taxon>Malvaceae</taxon>
        <taxon>Malvoideae</taxon>
        <taxon>Hibiscus</taxon>
    </lineage>
</organism>
<evidence type="ECO:0000313" key="8">
    <source>
        <dbReference type="EMBL" id="KAE8657563.1"/>
    </source>
</evidence>
<feature type="domain" description="Sororin C-terminal region" evidence="7">
    <location>
        <begin position="196"/>
        <end position="215"/>
    </location>
</feature>
<proteinExistence type="inferred from homology"/>
<reference evidence="8" key="1">
    <citation type="submission" date="2019-09" db="EMBL/GenBank/DDBJ databases">
        <title>Draft genome information of white flower Hibiscus syriacus.</title>
        <authorList>
            <person name="Kim Y.-M."/>
        </authorList>
    </citation>
    <scope>NUCLEOTIDE SEQUENCE [LARGE SCALE GENOMIC DNA]</scope>
    <source>
        <strain evidence="8">YM2019G1</strain>
    </source>
</reference>
<dbReference type="OrthoDB" id="1903589at2759"/>
<evidence type="ECO:0000256" key="2">
    <source>
        <dbReference type="ARBA" id="ARBA00022776"/>
    </source>
</evidence>
<keyword evidence="2" id="KW-0498">Mitosis</keyword>
<sequence>MEATKSRRKLTKRKPFTDLTNRAPSSLPSSLLSSSIIKSQTKSSHSLPLKSLVNNSPNADPNSNASFTASASPMNDNGNSDKKNTEDKAKGLSNEENPIPTLSPPPKIPSISGDVDSLLSEFSTVYKRIQTAEKRKNKGKGIMEPSSCSLETRMPNLRKKTYGDGDIGLFESCLGPCRKKQHGEKAEVNASKHDSPQDYIDKQRAYFAEIDAFELEQEVASADESE</sequence>
<feature type="compositionally biased region" description="Polar residues" evidence="6">
    <location>
        <begin position="67"/>
        <end position="78"/>
    </location>
</feature>
<feature type="region of interest" description="Disordered" evidence="6">
    <location>
        <begin position="1"/>
        <end position="114"/>
    </location>
</feature>
<feature type="compositionally biased region" description="Basic residues" evidence="6">
    <location>
        <begin position="1"/>
        <end position="14"/>
    </location>
</feature>
<keyword evidence="8" id="KW-0560">Oxidoreductase</keyword>
<evidence type="ECO:0000259" key="7">
    <source>
        <dbReference type="Pfam" id="PF25220"/>
    </source>
</evidence>
<dbReference type="Proteomes" id="UP000436088">
    <property type="component" value="Unassembled WGS sequence"/>
</dbReference>
<feature type="compositionally biased region" description="Low complexity" evidence="6">
    <location>
        <begin position="24"/>
        <end position="46"/>
    </location>
</feature>
<protein>
    <submittedName>
        <fullName evidence="8">Peroxidase superfamily protein</fullName>
    </submittedName>
</protein>
<gene>
    <name evidence="8" type="ORF">F3Y22_tig00116989pilonHSYRG00307</name>
</gene>
<comment type="similarity">
    <text evidence="5">Belongs to the sororin family.</text>
</comment>
<comment type="caution">
    <text evidence="8">The sequence shown here is derived from an EMBL/GenBank/DDBJ whole genome shotgun (WGS) entry which is preliminary data.</text>
</comment>
<dbReference type="EMBL" id="VEPZ02001757">
    <property type="protein sequence ID" value="KAE8657563.1"/>
    <property type="molecule type" value="Genomic_DNA"/>
</dbReference>
<evidence type="ECO:0000256" key="3">
    <source>
        <dbReference type="ARBA" id="ARBA00023242"/>
    </source>
</evidence>
<dbReference type="InterPro" id="IPR057337">
    <property type="entry name" value="Sororin_C"/>
</dbReference>
<feature type="compositionally biased region" description="Basic and acidic residues" evidence="6">
    <location>
        <begin position="79"/>
        <end position="90"/>
    </location>
</feature>
<evidence type="ECO:0000256" key="1">
    <source>
        <dbReference type="ARBA" id="ARBA00022618"/>
    </source>
</evidence>
<dbReference type="GO" id="GO:0051301">
    <property type="term" value="P:cell division"/>
    <property type="evidence" value="ECO:0007669"/>
    <property type="project" value="UniProtKB-KW"/>
</dbReference>
<dbReference type="GO" id="GO:0004601">
    <property type="term" value="F:peroxidase activity"/>
    <property type="evidence" value="ECO:0007669"/>
    <property type="project" value="UniProtKB-KW"/>
</dbReference>
<evidence type="ECO:0000256" key="4">
    <source>
        <dbReference type="ARBA" id="ARBA00023306"/>
    </source>
</evidence>